<evidence type="ECO:0000313" key="1">
    <source>
        <dbReference type="EMBL" id="BAO05087.1"/>
    </source>
</evidence>
<dbReference type="HOGENOM" id="CLU_3041947_0_0_9"/>
<reference evidence="1" key="1">
    <citation type="submission" date="2013-10" db="EMBL/GenBank/DDBJ databases">
        <title>Draft genome sequence of Clostridium botulinum type B strain Osaka05.</title>
        <authorList>
            <person name="Sakaguchi Y."/>
            <person name="Hosomi K."/>
            <person name="Uchiyama J."/>
            <person name="Ogura Y."/>
            <person name="Sakaguchi M."/>
            <person name="Kohda T."/>
            <person name="Mukamoto M."/>
            <person name="Misawa N."/>
            <person name="Matsuzaki S."/>
            <person name="Hayashi T."/>
            <person name="Kozaki S."/>
        </authorList>
    </citation>
    <scope>NUCLEOTIDE SEQUENCE</scope>
    <source>
        <strain evidence="1">Osaka05</strain>
    </source>
</reference>
<name>A0A060N5B9_CLOBO</name>
<dbReference type="Proteomes" id="UP000054164">
    <property type="component" value="Unassembled WGS sequence"/>
</dbReference>
<organism evidence="1">
    <name type="scientific">Clostridium botulinum B str. Osaka05</name>
    <dbReference type="NCBI Taxonomy" id="1407017"/>
    <lineage>
        <taxon>Bacteria</taxon>
        <taxon>Bacillati</taxon>
        <taxon>Bacillota</taxon>
        <taxon>Clostridia</taxon>
        <taxon>Eubacteriales</taxon>
        <taxon>Clostridiaceae</taxon>
        <taxon>Clostridium</taxon>
    </lineage>
</organism>
<gene>
    <name evidence="1" type="ORF">CBO05P2_062</name>
</gene>
<dbReference type="EMBL" id="BA000059">
    <property type="protein sequence ID" value="BAO05087.1"/>
    <property type="molecule type" value="Genomic_DNA"/>
</dbReference>
<protein>
    <recommendedName>
        <fullName evidence="2">Transposase</fullName>
    </recommendedName>
</protein>
<evidence type="ECO:0008006" key="2">
    <source>
        <dbReference type="Google" id="ProtNLM"/>
    </source>
</evidence>
<dbReference type="AlphaFoldDB" id="A0A060N5B9"/>
<dbReference type="RefSeq" id="WP_195745634.1">
    <property type="nucleotide sequence ID" value="NZ_BA000059.1"/>
</dbReference>
<sequence length="54" mass="6393">MVERFSKKLLIQIEDMHMKHNSITQIAKKLKITTTDVKNGLNKIYEDEMKLEES</sequence>
<proteinExistence type="predicted"/>
<accession>A0A060N5B9</accession>